<dbReference type="Proteomes" id="UP000310108">
    <property type="component" value="Unassembled WGS sequence"/>
</dbReference>
<evidence type="ECO:0000256" key="1">
    <source>
        <dbReference type="SAM" id="MobiDB-lite"/>
    </source>
</evidence>
<dbReference type="SUPFAM" id="SSF56112">
    <property type="entry name" value="Protein kinase-like (PK-like)"/>
    <property type="match status" value="1"/>
</dbReference>
<dbReference type="EMBL" id="PJEX01000220">
    <property type="protein sequence ID" value="TKW52828.1"/>
    <property type="molecule type" value="Genomic_DNA"/>
</dbReference>
<reference evidence="2 3" key="1">
    <citation type="journal article" date="2019" name="PLoS ONE">
        <title>Comparative genome analysis indicates high evolutionary potential of pathogenicity genes in Colletotrichum tanaceti.</title>
        <authorList>
            <person name="Lelwala R.V."/>
            <person name="Korhonen P.K."/>
            <person name="Young N.D."/>
            <person name="Scott J.B."/>
            <person name="Ades P.A."/>
            <person name="Gasser R.B."/>
            <person name="Taylor P.W.J."/>
        </authorList>
    </citation>
    <scope>NUCLEOTIDE SEQUENCE [LARGE SCALE GENOMIC DNA]</scope>
    <source>
        <strain evidence="2">BRIP57314</strain>
    </source>
</reference>
<feature type="region of interest" description="Disordered" evidence="1">
    <location>
        <begin position="392"/>
        <end position="413"/>
    </location>
</feature>
<comment type="caution">
    <text evidence="2">The sequence shown here is derived from an EMBL/GenBank/DDBJ whole genome shotgun (WGS) entry which is preliminary data.</text>
</comment>
<proteinExistence type="predicted"/>
<dbReference type="InterPro" id="IPR051678">
    <property type="entry name" value="AGP_Transferase"/>
</dbReference>
<gene>
    <name evidence="2" type="ORF">CTA1_525</name>
</gene>
<dbReference type="PANTHER" id="PTHR21310">
    <property type="entry name" value="AMINOGLYCOSIDE PHOSPHOTRANSFERASE-RELATED-RELATED"/>
    <property type="match status" value="1"/>
</dbReference>
<dbReference type="Gene3D" id="3.90.1200.10">
    <property type="match status" value="1"/>
</dbReference>
<protein>
    <submittedName>
        <fullName evidence="2">Uncharacterized protein</fullName>
    </submittedName>
</protein>
<name>A0A4U6XAW6_9PEZI</name>
<sequence length="500" mass="56756">MTGRARCSRDNMYDTLSLSTCFDTLQDTNGDDQARAWIRKALDAQVDLARFAADRRGKGRATEVVGYLKGAFNLGFRIRFEDDGPDAVIRFPKPGHISTGFLEEKLVNEVRAIEFVRHNTTIPVPFVHAWGLTHESPRQLGPFIIMDFVEGTLASRILQRPTDDDQQEPVLNPDLDSSLLDRFYRQVAGYLLQLSRLEFKRIGAISKEPGEPGAGEDRWSSSRRPLTYNMNELATSAGYPAESFPTTSFARASDFFKSVAHEHLVHLRTQRNLAFTPEIARARYIARHRYLQLVDAYCSAEDDAGPFAPFCDDFRPANVLVDPDTMQITAVLDWEFTNAMPAQFSHDPPWWLLLADPGSWVDRNAVREFRALYEPRMEQFLRMLEAVEVEAEDSEGRDARGDRGDSDDRRPPLSARMRASWATGRFWFNFASRKSYDVDTIYWRVLHGGGDDAAALLEPEVRAGMEAAVEEKMAQLKEYREECALRFPDYLASNIMAVSA</sequence>
<evidence type="ECO:0000313" key="2">
    <source>
        <dbReference type="EMBL" id="TKW52828.1"/>
    </source>
</evidence>
<dbReference type="OrthoDB" id="5412996at2759"/>
<dbReference type="AlphaFoldDB" id="A0A4U6XAW6"/>
<organism evidence="2 3">
    <name type="scientific">Colletotrichum tanaceti</name>
    <dbReference type="NCBI Taxonomy" id="1306861"/>
    <lineage>
        <taxon>Eukaryota</taxon>
        <taxon>Fungi</taxon>
        <taxon>Dikarya</taxon>
        <taxon>Ascomycota</taxon>
        <taxon>Pezizomycotina</taxon>
        <taxon>Sordariomycetes</taxon>
        <taxon>Hypocreomycetidae</taxon>
        <taxon>Glomerellales</taxon>
        <taxon>Glomerellaceae</taxon>
        <taxon>Colletotrichum</taxon>
        <taxon>Colletotrichum destructivum species complex</taxon>
    </lineage>
</organism>
<evidence type="ECO:0000313" key="3">
    <source>
        <dbReference type="Proteomes" id="UP000310108"/>
    </source>
</evidence>
<feature type="compositionally biased region" description="Basic and acidic residues" evidence="1">
    <location>
        <begin position="394"/>
        <end position="411"/>
    </location>
</feature>
<keyword evidence="3" id="KW-1185">Reference proteome</keyword>
<dbReference type="InterPro" id="IPR011009">
    <property type="entry name" value="Kinase-like_dom_sf"/>
</dbReference>
<accession>A0A4U6XAW6</accession>
<dbReference type="PANTHER" id="PTHR21310:SF37">
    <property type="entry name" value="AMINOGLYCOSIDE PHOSPHOTRANSFERASE DOMAIN-CONTAINING PROTEIN"/>
    <property type="match status" value="1"/>
</dbReference>